<proteinExistence type="predicted"/>
<evidence type="ECO:0000313" key="4">
    <source>
        <dbReference type="Proteomes" id="UP000693946"/>
    </source>
</evidence>
<accession>A0AAV6TAH9</accession>
<dbReference type="InterPro" id="IPR001811">
    <property type="entry name" value="Chemokine_IL8-like_dom"/>
</dbReference>
<organism evidence="3 4">
    <name type="scientific">Solea senegalensis</name>
    <name type="common">Senegalese sole</name>
    <dbReference type="NCBI Taxonomy" id="28829"/>
    <lineage>
        <taxon>Eukaryota</taxon>
        <taxon>Metazoa</taxon>
        <taxon>Chordata</taxon>
        <taxon>Craniata</taxon>
        <taxon>Vertebrata</taxon>
        <taxon>Euteleostomi</taxon>
        <taxon>Actinopterygii</taxon>
        <taxon>Neopterygii</taxon>
        <taxon>Teleostei</taxon>
        <taxon>Neoteleostei</taxon>
        <taxon>Acanthomorphata</taxon>
        <taxon>Carangaria</taxon>
        <taxon>Pleuronectiformes</taxon>
        <taxon>Pleuronectoidei</taxon>
        <taxon>Soleidae</taxon>
        <taxon>Solea</taxon>
    </lineage>
</organism>
<feature type="chain" id="PRO_5043428645" evidence="1">
    <location>
        <begin position="28"/>
        <end position="90"/>
    </location>
</feature>
<dbReference type="Proteomes" id="UP000693946">
    <property type="component" value="Linkage Group LG1"/>
</dbReference>
<evidence type="ECO:0000259" key="2">
    <source>
        <dbReference type="Pfam" id="PF00048"/>
    </source>
</evidence>
<keyword evidence="1" id="KW-0732">Signal</keyword>
<sequence>MLSCGNVFRSALVAIVLFALLDCGAQSIPQKITPCCKKVSTQPVTEPITGFTVQKTAPPCVTAVIFFTNSGFYCSLLRAPWVRKKISEFM</sequence>
<reference evidence="3 4" key="1">
    <citation type="journal article" date="2021" name="Sci. Rep.">
        <title>Chromosome anchoring in Senegalese sole (Solea senegalensis) reveals sex-associated markers and genome rearrangements in flatfish.</title>
        <authorList>
            <person name="Guerrero-Cozar I."/>
            <person name="Gomez-Garrido J."/>
            <person name="Berbel C."/>
            <person name="Martinez-Blanch J.F."/>
            <person name="Alioto T."/>
            <person name="Claros M.G."/>
            <person name="Gagnaire P.A."/>
            <person name="Manchado M."/>
        </authorList>
    </citation>
    <scope>NUCLEOTIDE SEQUENCE [LARGE SCALE GENOMIC DNA]</scope>
    <source>
        <strain evidence="3">Sse05_10M</strain>
    </source>
</reference>
<keyword evidence="4" id="KW-1185">Reference proteome</keyword>
<protein>
    <submittedName>
        <fullName evidence="3">CC chemokine 1</fullName>
    </submittedName>
</protein>
<dbReference type="EMBL" id="JAGKHQ010000001">
    <property type="protein sequence ID" value="KAG7526524.1"/>
    <property type="molecule type" value="Genomic_DNA"/>
</dbReference>
<dbReference type="AlphaFoldDB" id="A0AAV6TAH9"/>
<dbReference type="GO" id="GO:0006955">
    <property type="term" value="P:immune response"/>
    <property type="evidence" value="ECO:0007669"/>
    <property type="project" value="InterPro"/>
</dbReference>
<comment type="caution">
    <text evidence="3">The sequence shown here is derived from an EMBL/GenBank/DDBJ whole genome shotgun (WGS) entry which is preliminary data.</text>
</comment>
<name>A0AAV6TAH9_SOLSE</name>
<evidence type="ECO:0000256" key="1">
    <source>
        <dbReference type="SAM" id="SignalP"/>
    </source>
</evidence>
<dbReference type="Pfam" id="PF00048">
    <property type="entry name" value="IL8"/>
    <property type="match status" value="1"/>
</dbReference>
<feature type="domain" description="Chemokine interleukin-8-like" evidence="2">
    <location>
        <begin position="34"/>
        <end position="87"/>
    </location>
</feature>
<evidence type="ECO:0000313" key="3">
    <source>
        <dbReference type="EMBL" id="KAG7526524.1"/>
    </source>
</evidence>
<feature type="signal peptide" evidence="1">
    <location>
        <begin position="1"/>
        <end position="27"/>
    </location>
</feature>
<gene>
    <name evidence="3" type="ORF">JOB18_041434</name>
</gene>
<dbReference type="GO" id="GO:0008009">
    <property type="term" value="F:chemokine activity"/>
    <property type="evidence" value="ECO:0007669"/>
    <property type="project" value="InterPro"/>
</dbReference>
<dbReference type="GO" id="GO:0005576">
    <property type="term" value="C:extracellular region"/>
    <property type="evidence" value="ECO:0007669"/>
    <property type="project" value="InterPro"/>
</dbReference>